<dbReference type="InterPro" id="IPR003171">
    <property type="entry name" value="Mehydrof_redctse-like"/>
</dbReference>
<dbReference type="GO" id="GO:0035999">
    <property type="term" value="P:tetrahydrofolate interconversion"/>
    <property type="evidence" value="ECO:0007669"/>
    <property type="project" value="UniProtKB-UniPathway"/>
</dbReference>
<dbReference type="Proteomes" id="UP000279994">
    <property type="component" value="Unassembled WGS sequence"/>
</dbReference>
<evidence type="ECO:0000256" key="2">
    <source>
        <dbReference type="ARBA" id="ARBA00004777"/>
    </source>
</evidence>
<keyword evidence="4 6" id="KW-0274">FAD</keyword>
<organism evidence="7 8">
    <name type="scientific">Nocardioides pocheonensis</name>
    <dbReference type="NCBI Taxonomy" id="661485"/>
    <lineage>
        <taxon>Bacteria</taxon>
        <taxon>Bacillati</taxon>
        <taxon>Actinomycetota</taxon>
        <taxon>Actinomycetes</taxon>
        <taxon>Propionibacteriales</taxon>
        <taxon>Nocardioidaceae</taxon>
        <taxon>Nocardioides</taxon>
    </lineage>
</organism>
<protein>
    <recommendedName>
        <fullName evidence="6">Methylenetetrahydrofolate reductase</fullName>
    </recommendedName>
</protein>
<dbReference type="GO" id="GO:0004489">
    <property type="term" value="F:methylenetetrahydrofolate reductase [NAD(P)H] activity"/>
    <property type="evidence" value="ECO:0007669"/>
    <property type="project" value="InterPro"/>
</dbReference>
<keyword evidence="3 6" id="KW-0285">Flavoprotein</keyword>
<dbReference type="SUPFAM" id="SSF51730">
    <property type="entry name" value="FAD-linked oxidoreductase"/>
    <property type="match status" value="1"/>
</dbReference>
<reference evidence="7 8" key="1">
    <citation type="submission" date="2018-11" db="EMBL/GenBank/DDBJ databases">
        <authorList>
            <person name="Li F."/>
        </authorList>
    </citation>
    <scope>NUCLEOTIDE SEQUENCE [LARGE SCALE GENOMIC DNA]</scope>
    <source>
        <strain evidence="7 8">Gsoil 818</strain>
    </source>
</reference>
<evidence type="ECO:0000256" key="5">
    <source>
        <dbReference type="ARBA" id="ARBA00023002"/>
    </source>
</evidence>
<evidence type="ECO:0000256" key="6">
    <source>
        <dbReference type="RuleBase" id="RU003862"/>
    </source>
</evidence>
<evidence type="ECO:0000313" key="8">
    <source>
        <dbReference type="Proteomes" id="UP000279994"/>
    </source>
</evidence>
<dbReference type="OrthoDB" id="4367389at2"/>
<evidence type="ECO:0000256" key="4">
    <source>
        <dbReference type="ARBA" id="ARBA00022827"/>
    </source>
</evidence>
<dbReference type="Gene3D" id="3.20.20.220">
    <property type="match status" value="1"/>
</dbReference>
<keyword evidence="5 6" id="KW-0560">Oxidoreductase</keyword>
<comment type="pathway">
    <text evidence="2 6">One-carbon metabolism; tetrahydrofolate interconversion.</text>
</comment>
<keyword evidence="8" id="KW-1185">Reference proteome</keyword>
<comment type="similarity">
    <text evidence="6">Belongs to the methylenetetrahydrofolate reductase family.</text>
</comment>
<proteinExistence type="inferred from homology"/>
<dbReference type="AlphaFoldDB" id="A0A3N0GWZ2"/>
<evidence type="ECO:0000256" key="1">
    <source>
        <dbReference type="ARBA" id="ARBA00001974"/>
    </source>
</evidence>
<dbReference type="RefSeq" id="WP_123221279.1">
    <property type="nucleotide sequence ID" value="NZ_RJSF01000005.1"/>
</dbReference>
<dbReference type="UniPathway" id="UPA00193"/>
<dbReference type="InterPro" id="IPR029041">
    <property type="entry name" value="FAD-linked_oxidoreductase-like"/>
</dbReference>
<accession>A0A3N0GWZ2</accession>
<comment type="caution">
    <text evidence="7">The sequence shown here is derived from an EMBL/GenBank/DDBJ whole genome shotgun (WGS) entry which is preliminary data.</text>
</comment>
<sequence>MDLQRRILERRGEFLLFALTPPREATPAVRVQEIADVTAKRLQDLDLDGLVLYDIDDESDRNPEERPFPFLPTMDPAEYLSRHLEGWNIPTVVYRAVGKHAEPELRSWLSTQEPDRVLTVFVGASSRTKPVATSLRRAQDLRAEAAPDLLLGAVAIPERHTRTGEEHLRMLAKQAAGCSFFVTQVVYDVNAAKNLVSDYLYECVQRSVDPVPIVFTFSVCGSMKTLEFLQWLGVDVPRWIQNELRHAEDTLEASFDQAFATARELIAYCRRVGVPFGINVESVSNRRSEIESSVNLAARLRDELDGSA</sequence>
<name>A0A3N0GWZ2_9ACTN</name>
<dbReference type="EMBL" id="RJSF01000005">
    <property type="protein sequence ID" value="RNM16941.1"/>
    <property type="molecule type" value="Genomic_DNA"/>
</dbReference>
<evidence type="ECO:0000313" key="7">
    <source>
        <dbReference type="EMBL" id="RNM16941.1"/>
    </source>
</evidence>
<comment type="cofactor">
    <cofactor evidence="1 6">
        <name>FAD</name>
        <dbReference type="ChEBI" id="CHEBI:57692"/>
    </cofactor>
</comment>
<dbReference type="GO" id="GO:0006555">
    <property type="term" value="P:methionine metabolic process"/>
    <property type="evidence" value="ECO:0007669"/>
    <property type="project" value="InterPro"/>
</dbReference>
<dbReference type="Pfam" id="PF02219">
    <property type="entry name" value="MTHFR"/>
    <property type="match status" value="1"/>
</dbReference>
<evidence type="ECO:0000256" key="3">
    <source>
        <dbReference type="ARBA" id="ARBA00022630"/>
    </source>
</evidence>
<gene>
    <name evidence="7" type="ORF">EFL26_02290</name>
</gene>